<dbReference type="SMART" id="SM00338">
    <property type="entry name" value="BRLZ"/>
    <property type="match status" value="1"/>
</dbReference>
<evidence type="ECO:0000256" key="9">
    <source>
        <dbReference type="SAM" id="Phobius"/>
    </source>
</evidence>
<keyword evidence="9" id="KW-0472">Membrane</keyword>
<evidence type="ECO:0000256" key="6">
    <source>
        <dbReference type="ARBA" id="ARBA00023163"/>
    </source>
</evidence>
<evidence type="ECO:0000256" key="3">
    <source>
        <dbReference type="ARBA" id="ARBA00007163"/>
    </source>
</evidence>
<feature type="region of interest" description="Disordered" evidence="8">
    <location>
        <begin position="109"/>
        <end position="154"/>
    </location>
</feature>
<sequence>MVDTWLTEGDFDVDWSALLNNGSDALDLLSSSDLLVGGFSATPDSDGVLSIDDIEQFLMKDDGFEWSRNIFDGALSPVAALQSPSLSLSDQAKVPSSSPDPDLVEVVTDEEDRVRLPGVNNDEEGSPIAEKKVDDDDVIPDAKKRKRQLRNRDAAVRSRERKKQYVTELEMKSRYYEAECKRLGMMLQYYVAENQALQLSLSQKKAFDAASMPKQESAVLLESLLLGSLLGYMVVGITACLLLPLLLL</sequence>
<accession>S8D2N7</accession>
<comment type="caution">
    <text evidence="11">The sequence shown here is derived from an EMBL/GenBank/DDBJ whole genome shotgun (WGS) entry which is preliminary data.</text>
</comment>
<evidence type="ECO:0000256" key="5">
    <source>
        <dbReference type="ARBA" id="ARBA00023125"/>
    </source>
</evidence>
<evidence type="ECO:0000256" key="7">
    <source>
        <dbReference type="ARBA" id="ARBA00023242"/>
    </source>
</evidence>
<dbReference type="PANTHER" id="PTHR47416">
    <property type="entry name" value="BASIC-LEUCINE ZIPPER TRANSCRIPTION FACTOR F-RELATED"/>
    <property type="match status" value="1"/>
</dbReference>
<dbReference type="AlphaFoldDB" id="S8D2N7"/>
<keyword evidence="7" id="KW-0539">Nucleus</keyword>
<evidence type="ECO:0000256" key="8">
    <source>
        <dbReference type="SAM" id="MobiDB-lite"/>
    </source>
</evidence>
<dbReference type="Gene3D" id="1.20.5.170">
    <property type="match status" value="1"/>
</dbReference>
<reference evidence="11 12" key="1">
    <citation type="journal article" date="2013" name="BMC Genomics">
        <title>The miniature genome of a carnivorous plant Genlisea aurea contains a low number of genes and short non-coding sequences.</title>
        <authorList>
            <person name="Leushkin E.V."/>
            <person name="Sutormin R.A."/>
            <person name="Nabieva E.R."/>
            <person name="Penin A.A."/>
            <person name="Kondrashov A.S."/>
            <person name="Logacheva M.D."/>
        </authorList>
    </citation>
    <scope>NUCLEOTIDE SEQUENCE [LARGE SCALE GENOMIC DNA]</scope>
</reference>
<feature type="domain" description="BZIP" evidence="10">
    <location>
        <begin position="141"/>
        <end position="204"/>
    </location>
</feature>
<comment type="subcellular location">
    <subcellularLocation>
        <location evidence="2">Endoplasmic reticulum membrane</location>
        <topology evidence="2">Single-pass membrane protein</topology>
    </subcellularLocation>
    <subcellularLocation>
        <location evidence="1">Nucleus</location>
    </subcellularLocation>
</comment>
<comment type="similarity">
    <text evidence="3">Belongs to the bZIP family.</text>
</comment>
<keyword evidence="5" id="KW-0238">DNA-binding</keyword>
<evidence type="ECO:0000313" key="12">
    <source>
        <dbReference type="Proteomes" id="UP000015453"/>
    </source>
</evidence>
<evidence type="ECO:0000259" key="10">
    <source>
        <dbReference type="PROSITE" id="PS50217"/>
    </source>
</evidence>
<dbReference type="PANTHER" id="PTHR47416:SF8">
    <property type="entry name" value="BASIC-LEUCINE ZIPPER TRANSCRIPTION FACTOR E-RELATED"/>
    <property type="match status" value="1"/>
</dbReference>
<dbReference type="CDD" id="cd14704">
    <property type="entry name" value="bZIP_HY5-like"/>
    <property type="match status" value="1"/>
</dbReference>
<keyword evidence="9" id="KW-1133">Transmembrane helix</keyword>
<evidence type="ECO:0000256" key="1">
    <source>
        <dbReference type="ARBA" id="ARBA00004123"/>
    </source>
</evidence>
<proteinExistence type="inferred from homology"/>
<keyword evidence="9" id="KW-0812">Transmembrane</keyword>
<dbReference type="GO" id="GO:0005634">
    <property type="term" value="C:nucleus"/>
    <property type="evidence" value="ECO:0007669"/>
    <property type="project" value="UniProtKB-SubCell"/>
</dbReference>
<protein>
    <recommendedName>
        <fullName evidence="10">BZIP domain-containing protein</fullName>
    </recommendedName>
</protein>
<evidence type="ECO:0000313" key="11">
    <source>
        <dbReference type="EMBL" id="EPS71676.1"/>
    </source>
</evidence>
<dbReference type="Pfam" id="PF00170">
    <property type="entry name" value="bZIP_1"/>
    <property type="match status" value="1"/>
</dbReference>
<dbReference type="PROSITE" id="PS00036">
    <property type="entry name" value="BZIP_BASIC"/>
    <property type="match status" value="1"/>
</dbReference>
<name>S8D2N7_9LAMI</name>
<dbReference type="OrthoDB" id="674948at2759"/>
<dbReference type="GO" id="GO:0003700">
    <property type="term" value="F:DNA-binding transcription factor activity"/>
    <property type="evidence" value="ECO:0007669"/>
    <property type="project" value="InterPro"/>
</dbReference>
<dbReference type="Proteomes" id="UP000015453">
    <property type="component" value="Unassembled WGS sequence"/>
</dbReference>
<gene>
    <name evidence="11" type="ORF">M569_03085</name>
</gene>
<dbReference type="InterPro" id="IPR004827">
    <property type="entry name" value="bZIP"/>
</dbReference>
<feature type="non-terminal residue" evidence="11">
    <location>
        <position position="248"/>
    </location>
</feature>
<dbReference type="SUPFAM" id="SSF57959">
    <property type="entry name" value="Leucine zipper domain"/>
    <property type="match status" value="1"/>
</dbReference>
<evidence type="ECO:0000256" key="2">
    <source>
        <dbReference type="ARBA" id="ARBA00004389"/>
    </source>
</evidence>
<keyword evidence="12" id="KW-1185">Reference proteome</keyword>
<organism evidence="11 12">
    <name type="scientific">Genlisea aurea</name>
    <dbReference type="NCBI Taxonomy" id="192259"/>
    <lineage>
        <taxon>Eukaryota</taxon>
        <taxon>Viridiplantae</taxon>
        <taxon>Streptophyta</taxon>
        <taxon>Embryophyta</taxon>
        <taxon>Tracheophyta</taxon>
        <taxon>Spermatophyta</taxon>
        <taxon>Magnoliopsida</taxon>
        <taxon>eudicotyledons</taxon>
        <taxon>Gunneridae</taxon>
        <taxon>Pentapetalae</taxon>
        <taxon>asterids</taxon>
        <taxon>lamiids</taxon>
        <taxon>Lamiales</taxon>
        <taxon>Lentibulariaceae</taxon>
        <taxon>Genlisea</taxon>
    </lineage>
</organism>
<dbReference type="EMBL" id="AUSU01001147">
    <property type="protein sequence ID" value="EPS71676.1"/>
    <property type="molecule type" value="Genomic_DNA"/>
</dbReference>
<evidence type="ECO:0000256" key="4">
    <source>
        <dbReference type="ARBA" id="ARBA00023015"/>
    </source>
</evidence>
<keyword evidence="4" id="KW-0805">Transcription regulation</keyword>
<feature type="transmembrane region" description="Helical" evidence="9">
    <location>
        <begin position="224"/>
        <end position="247"/>
    </location>
</feature>
<keyword evidence="6" id="KW-0804">Transcription</keyword>
<dbReference type="GO" id="GO:0005789">
    <property type="term" value="C:endoplasmic reticulum membrane"/>
    <property type="evidence" value="ECO:0007669"/>
    <property type="project" value="UniProtKB-SubCell"/>
</dbReference>
<dbReference type="InterPro" id="IPR046347">
    <property type="entry name" value="bZIP_sf"/>
</dbReference>
<dbReference type="GO" id="GO:0003677">
    <property type="term" value="F:DNA binding"/>
    <property type="evidence" value="ECO:0007669"/>
    <property type="project" value="UniProtKB-KW"/>
</dbReference>
<dbReference type="PROSITE" id="PS50217">
    <property type="entry name" value="BZIP"/>
    <property type="match status" value="1"/>
</dbReference>